<evidence type="ECO:0000313" key="2">
    <source>
        <dbReference type="EMBL" id="NYI07281.1"/>
    </source>
</evidence>
<proteinExistence type="predicted"/>
<evidence type="ECO:0000259" key="1">
    <source>
        <dbReference type="Pfam" id="PF19054"/>
    </source>
</evidence>
<dbReference type="Proteomes" id="UP000567795">
    <property type="component" value="Unassembled WGS sequence"/>
</dbReference>
<gene>
    <name evidence="2" type="ORF">FHU37_004224</name>
</gene>
<sequence length="231" mass="25286">MASLLKLYGLPEQDPRFEALMTLARQRDIRGWWRMWDHATNAAYREYIALETTATDVLIFQPNLIPGLFQTADYARTIISSVDMAPADSVAPQVELRMARQSVLSQPNAPRITAIIGAAALQAVIPDGGMEAQARALVHAAARPNVDVRVLPARTPAHPGLTGGFSLLRFAEGPEFDVVYMEYATGSLYVEDPAEVSRYAQAHALLLSLALSAEASREYLTRIAEGSSEHH</sequence>
<dbReference type="EMBL" id="JACBZD010000001">
    <property type="protein sequence ID" value="NYI07281.1"/>
    <property type="molecule type" value="Genomic_DNA"/>
</dbReference>
<dbReference type="AlphaFoldDB" id="A0A853A9I6"/>
<evidence type="ECO:0000313" key="3">
    <source>
        <dbReference type="Proteomes" id="UP000567795"/>
    </source>
</evidence>
<organism evidence="2 3">
    <name type="scientific">Allostreptomyces psammosilenae</name>
    <dbReference type="NCBI Taxonomy" id="1892865"/>
    <lineage>
        <taxon>Bacteria</taxon>
        <taxon>Bacillati</taxon>
        <taxon>Actinomycetota</taxon>
        <taxon>Actinomycetes</taxon>
        <taxon>Kitasatosporales</taxon>
        <taxon>Streptomycetaceae</taxon>
        <taxon>Allostreptomyces</taxon>
    </lineage>
</organism>
<dbReference type="InterPro" id="IPR043917">
    <property type="entry name" value="DUF5753"/>
</dbReference>
<reference evidence="2 3" key="1">
    <citation type="submission" date="2020-07" db="EMBL/GenBank/DDBJ databases">
        <title>Sequencing the genomes of 1000 actinobacteria strains.</title>
        <authorList>
            <person name="Klenk H.-P."/>
        </authorList>
    </citation>
    <scope>NUCLEOTIDE SEQUENCE [LARGE SCALE GENOMIC DNA]</scope>
    <source>
        <strain evidence="2 3">DSM 42178</strain>
    </source>
</reference>
<protein>
    <recommendedName>
        <fullName evidence="1">DUF5753 domain-containing protein</fullName>
    </recommendedName>
</protein>
<feature type="domain" description="DUF5753" evidence="1">
    <location>
        <begin position="44"/>
        <end position="222"/>
    </location>
</feature>
<comment type="caution">
    <text evidence="2">The sequence shown here is derived from an EMBL/GenBank/DDBJ whole genome shotgun (WGS) entry which is preliminary data.</text>
</comment>
<accession>A0A853A9I6</accession>
<keyword evidence="3" id="KW-1185">Reference proteome</keyword>
<name>A0A853A9I6_9ACTN</name>
<dbReference type="Pfam" id="PF19054">
    <property type="entry name" value="DUF5753"/>
    <property type="match status" value="1"/>
</dbReference>